<reference evidence="1 2" key="1">
    <citation type="submission" date="2020-08" db="EMBL/GenBank/DDBJ databases">
        <title>Genomic Encyclopedia of Type Strains, Phase III (KMG-III): the genomes of soil and plant-associated and newly described type strains.</title>
        <authorList>
            <person name="Whitman W."/>
        </authorList>
    </citation>
    <scope>NUCLEOTIDE SEQUENCE [LARGE SCALE GENOMIC DNA]</scope>
    <source>
        <strain evidence="1 2">CECT 3237</strain>
    </source>
</reference>
<organism evidence="1 2">
    <name type="scientific">Streptomyces violarus</name>
    <dbReference type="NCBI Taxonomy" id="67380"/>
    <lineage>
        <taxon>Bacteria</taxon>
        <taxon>Bacillati</taxon>
        <taxon>Actinomycetota</taxon>
        <taxon>Actinomycetes</taxon>
        <taxon>Kitasatosporales</taxon>
        <taxon>Streptomycetaceae</taxon>
        <taxon>Streptomyces</taxon>
    </lineage>
</organism>
<sequence>MTTVAPAPEALTDHTGKPRPMFDMPLTYEQARLGTAFHEAGHAVLSMAYGMHIATSEVIAWEPEPGKWAVTGSTTSQTPNTPPWHYAAQCAAGEIAHVQYLMAYGLWTPERAAACAADHDRELAIDVLAQFGFRLGRDHAPEGGKSWGMVRGMARRKVCYLWREIWTVAHAMTERTVLTGDEIAALTGLVNPPFEGVRNDDADH</sequence>
<proteinExistence type="predicted"/>
<evidence type="ECO:0008006" key="3">
    <source>
        <dbReference type="Google" id="ProtNLM"/>
    </source>
</evidence>
<evidence type="ECO:0000313" key="1">
    <source>
        <dbReference type="EMBL" id="MBB3078206.1"/>
    </source>
</evidence>
<dbReference type="AlphaFoldDB" id="A0A7W4ZT86"/>
<dbReference type="SUPFAM" id="SSF140990">
    <property type="entry name" value="FtsH protease domain-like"/>
    <property type="match status" value="1"/>
</dbReference>
<dbReference type="EMBL" id="JACHXE010000004">
    <property type="protein sequence ID" value="MBB3078206.1"/>
    <property type="molecule type" value="Genomic_DNA"/>
</dbReference>
<dbReference type="Proteomes" id="UP000572907">
    <property type="component" value="Unassembled WGS sequence"/>
</dbReference>
<comment type="caution">
    <text evidence="1">The sequence shown here is derived from an EMBL/GenBank/DDBJ whole genome shotgun (WGS) entry which is preliminary data.</text>
</comment>
<dbReference type="GO" id="GO:0004176">
    <property type="term" value="F:ATP-dependent peptidase activity"/>
    <property type="evidence" value="ECO:0007669"/>
    <property type="project" value="InterPro"/>
</dbReference>
<name>A0A7W4ZT86_9ACTN</name>
<dbReference type="GO" id="GO:0005524">
    <property type="term" value="F:ATP binding"/>
    <property type="evidence" value="ECO:0007669"/>
    <property type="project" value="InterPro"/>
</dbReference>
<dbReference type="GO" id="GO:0004222">
    <property type="term" value="F:metalloendopeptidase activity"/>
    <property type="evidence" value="ECO:0007669"/>
    <property type="project" value="InterPro"/>
</dbReference>
<accession>A0A7W4ZT86</accession>
<gene>
    <name evidence="1" type="ORF">FHS41_004713</name>
</gene>
<protein>
    <recommendedName>
        <fullName evidence="3">Peptidase M41 domain-containing protein</fullName>
    </recommendedName>
</protein>
<dbReference type="InterPro" id="IPR037219">
    <property type="entry name" value="Peptidase_M41-like"/>
</dbReference>
<evidence type="ECO:0000313" key="2">
    <source>
        <dbReference type="Proteomes" id="UP000572907"/>
    </source>
</evidence>
<keyword evidence="2" id="KW-1185">Reference proteome</keyword>
<dbReference type="RefSeq" id="WP_184594538.1">
    <property type="nucleotide sequence ID" value="NZ_BMUP01000006.1"/>
</dbReference>
<dbReference type="GO" id="GO:0006508">
    <property type="term" value="P:proteolysis"/>
    <property type="evidence" value="ECO:0007669"/>
    <property type="project" value="InterPro"/>
</dbReference>